<evidence type="ECO:0000313" key="3">
    <source>
        <dbReference type="Proteomes" id="UP001190640"/>
    </source>
</evidence>
<protein>
    <submittedName>
        <fullName evidence="4">Doublecortin domain-containing protein 2C</fullName>
    </submittedName>
</protein>
<dbReference type="CTD" id="728597"/>
<dbReference type="GeneID" id="129324137"/>
<dbReference type="AlphaFoldDB" id="A0AA97KN60"/>
<reference evidence="4" key="1">
    <citation type="submission" date="2025-08" db="UniProtKB">
        <authorList>
            <consortium name="RefSeq"/>
        </authorList>
    </citation>
    <scope>IDENTIFICATION</scope>
    <source>
        <tissue evidence="4">Blood</tissue>
    </source>
</reference>
<organism evidence="3 4">
    <name type="scientific">Eublepharis macularius</name>
    <name type="common">Leopard gecko</name>
    <name type="synonym">Cyrtodactylus macularius</name>
    <dbReference type="NCBI Taxonomy" id="481883"/>
    <lineage>
        <taxon>Eukaryota</taxon>
        <taxon>Metazoa</taxon>
        <taxon>Chordata</taxon>
        <taxon>Craniata</taxon>
        <taxon>Vertebrata</taxon>
        <taxon>Euteleostomi</taxon>
        <taxon>Lepidosauria</taxon>
        <taxon>Squamata</taxon>
        <taxon>Bifurcata</taxon>
        <taxon>Gekkota</taxon>
        <taxon>Eublepharidae</taxon>
        <taxon>Eublepharinae</taxon>
        <taxon>Eublepharis</taxon>
    </lineage>
</organism>
<evidence type="ECO:0000313" key="4">
    <source>
        <dbReference type="RefSeq" id="XP_054827135.1"/>
    </source>
</evidence>
<feature type="compositionally biased region" description="Basic and acidic residues" evidence="1">
    <location>
        <begin position="292"/>
        <end position="337"/>
    </location>
</feature>
<feature type="domain" description="Doublecortin" evidence="2">
    <location>
        <begin position="140"/>
        <end position="222"/>
    </location>
</feature>
<dbReference type="PANTHER" id="PTHR23004:SF9">
    <property type="entry name" value="DOUBLECORTIN DOMAIN-CONTAINING PROTEIN 2C"/>
    <property type="match status" value="1"/>
</dbReference>
<dbReference type="Gene3D" id="3.10.20.230">
    <property type="entry name" value="Doublecortin domain"/>
    <property type="match status" value="2"/>
</dbReference>
<sequence>MVAASCSRAAYSLTDVTPARTIWVYRNGDAFYLGRKFVINHRYVPTFEAFMIQLNEGVPTPFGVRNVYTPREGHAVNELTDLQSGGKYVAAGRERFKKLNYFGIGAKKPQRKKKDELIRPVVHSNIQVPSKWQSMYNKPHIINVFTNGDMLLAPIKILIPRFTLTNWDCVLRVINEKVLLRSGGIQRLYTLHGQLVHGPEELQDNQFYVACSKEKFQSLPYWQNPKVPEHIRRNFADRTPEPPMSPKRKRLDTHTSRSKASPRLLPVQSPVEPPKKGEGDRHSVFYARSKKASPERAPKELSSDDGHSVFKAVKDRKETEGAQEVQEDKGVQVDLPVDKAPAEIVQEEDIYAIAENVEEQAEDDDGHYEDVDNPAKKGSFKRMLGLLSKPSKKKDEETESKIIKARVSNIGKEEELSDQHEGSPNMQQLQPMQKVAKNVQGISQNGMREERKKQDAVKRRDRLLIKQREFFDENDYY</sequence>
<evidence type="ECO:0000256" key="1">
    <source>
        <dbReference type="SAM" id="MobiDB-lite"/>
    </source>
</evidence>
<feature type="region of interest" description="Disordered" evidence="1">
    <location>
        <begin position="440"/>
        <end position="459"/>
    </location>
</feature>
<dbReference type="SMART" id="SM00537">
    <property type="entry name" value="DCX"/>
    <property type="match status" value="2"/>
</dbReference>
<dbReference type="GO" id="GO:0035556">
    <property type="term" value="P:intracellular signal transduction"/>
    <property type="evidence" value="ECO:0007669"/>
    <property type="project" value="InterPro"/>
</dbReference>
<keyword evidence="3" id="KW-1185">Reference proteome</keyword>
<feature type="compositionally biased region" description="Basic and acidic residues" evidence="1">
    <location>
        <begin position="273"/>
        <end position="283"/>
    </location>
</feature>
<dbReference type="PANTHER" id="PTHR23004">
    <property type="entry name" value="DOUBLECORTIN DOMAIN CONTAINING 2"/>
    <property type="match status" value="1"/>
</dbReference>
<feature type="region of interest" description="Disordered" evidence="1">
    <location>
        <begin position="405"/>
        <end position="434"/>
    </location>
</feature>
<dbReference type="GO" id="GO:0005815">
    <property type="term" value="C:microtubule organizing center"/>
    <property type="evidence" value="ECO:0007669"/>
    <property type="project" value="TreeGrafter"/>
</dbReference>
<dbReference type="PROSITE" id="PS50309">
    <property type="entry name" value="DC"/>
    <property type="match status" value="2"/>
</dbReference>
<gene>
    <name evidence="4" type="primary">DCDC2C</name>
</gene>
<dbReference type="Pfam" id="PF03607">
    <property type="entry name" value="DCX"/>
    <property type="match status" value="2"/>
</dbReference>
<name>A0AA97KN60_EUBMA</name>
<dbReference type="Proteomes" id="UP001190640">
    <property type="component" value="Chromosome 1"/>
</dbReference>
<feature type="compositionally biased region" description="Basic and acidic residues" evidence="1">
    <location>
        <begin position="447"/>
        <end position="459"/>
    </location>
</feature>
<evidence type="ECO:0000259" key="2">
    <source>
        <dbReference type="PROSITE" id="PS50309"/>
    </source>
</evidence>
<dbReference type="GO" id="GO:0005874">
    <property type="term" value="C:microtubule"/>
    <property type="evidence" value="ECO:0007669"/>
    <property type="project" value="TreeGrafter"/>
</dbReference>
<feature type="compositionally biased region" description="Basic and acidic residues" evidence="1">
    <location>
        <begin position="411"/>
        <end position="421"/>
    </location>
</feature>
<dbReference type="RefSeq" id="XP_054827135.1">
    <property type="nucleotide sequence ID" value="XM_054971160.1"/>
</dbReference>
<dbReference type="InterPro" id="IPR036572">
    <property type="entry name" value="Doublecortin_dom_sf"/>
</dbReference>
<feature type="region of interest" description="Disordered" evidence="1">
    <location>
        <begin position="235"/>
        <end position="337"/>
    </location>
</feature>
<feature type="compositionally biased region" description="Polar residues" evidence="1">
    <location>
        <begin position="422"/>
        <end position="431"/>
    </location>
</feature>
<accession>A0AA97KN60</accession>
<dbReference type="InterPro" id="IPR003533">
    <property type="entry name" value="Doublecortin_dom"/>
</dbReference>
<feature type="domain" description="Doublecortin" evidence="2">
    <location>
        <begin position="20"/>
        <end position="102"/>
    </location>
</feature>
<proteinExistence type="predicted"/>
<dbReference type="SUPFAM" id="SSF89837">
    <property type="entry name" value="Doublecortin (DC)"/>
    <property type="match status" value="2"/>
</dbReference>
<dbReference type="KEGG" id="emc:129324137"/>